<dbReference type="HOGENOM" id="CLU_123721_2_1_11"/>
<dbReference type="InterPro" id="IPR012495">
    <property type="entry name" value="TadE-like_dom"/>
</dbReference>
<dbReference type="eggNOG" id="ENOG5032T1V">
    <property type="taxonomic scope" value="Bacteria"/>
</dbReference>
<dbReference type="STRING" id="888050.HMPREF9004_1868"/>
<keyword evidence="1" id="KW-0472">Membrane</keyword>
<feature type="transmembrane region" description="Helical" evidence="1">
    <location>
        <begin position="22"/>
        <end position="46"/>
    </location>
</feature>
<reference evidence="3 4" key="1">
    <citation type="submission" date="2013-03" db="EMBL/GenBank/DDBJ databases">
        <title>Reference genome for the Human Microbiome Project.</title>
        <authorList>
            <person name="Aqrawi P."/>
            <person name="Ayvaz T."/>
            <person name="Bess C."/>
            <person name="Blankenburg K."/>
            <person name="Coyle M."/>
            <person name="Deng J."/>
            <person name="Forbes L."/>
            <person name="Fowler G."/>
            <person name="Francisco L."/>
            <person name="Fu Q."/>
            <person name="Gibbs R."/>
            <person name="Gross S."/>
            <person name="Gubbala S."/>
            <person name="Hale W."/>
            <person name="Hemphill L."/>
            <person name="Highlander S."/>
            <person name="Hirani K."/>
            <person name="Jackson L."/>
            <person name="Jakkamsetti A."/>
            <person name="Javaid M."/>
            <person name="Jayaseelan J.C."/>
            <person name="Jiang H."/>
            <person name="Joshi V."/>
            <person name="Korchina V."/>
            <person name="Kovar C."/>
            <person name="Lara F."/>
            <person name="Lee S."/>
            <person name="Liu Y."/>
            <person name="Mata R."/>
            <person name="Mathew T."/>
            <person name="Munidasa M."/>
            <person name="Muzny D."/>
            <person name="Nazareth L."/>
            <person name="Ngo R."/>
            <person name="Nguyen L."/>
            <person name="Nguyen N."/>
            <person name="Okwuonu G."/>
            <person name="Ongeri F."/>
            <person name="Palculict T."/>
            <person name="Patil S."/>
            <person name="Petrosino J."/>
            <person name="Pham C."/>
            <person name="Pham P."/>
            <person name="Pu L.-L."/>
            <person name="Qin X."/>
            <person name="Qu J."/>
            <person name="Reid J."/>
            <person name="Ross M."/>
            <person name="Ruth R."/>
            <person name="Saada N."/>
            <person name="San Lucas F."/>
            <person name="Santibanez J."/>
            <person name="Shang Y."/>
            <person name="Simmons D."/>
            <person name="Song X.-Z."/>
            <person name="Tang L.-Y."/>
            <person name="Thornton R."/>
            <person name="Warren J."/>
            <person name="Weissenberger G."/>
            <person name="Wilczek-Boney K."/>
            <person name="Worley K."/>
            <person name="Youmans B."/>
            <person name="Zhang J."/>
            <person name="Zhang L."/>
            <person name="Zhao Z."/>
            <person name="Zhou C."/>
            <person name="Zhu D."/>
            <person name="Zhu Y."/>
        </authorList>
    </citation>
    <scope>NUCLEOTIDE SEQUENCE [LARGE SCALE GENOMIC DNA]</scope>
    <source>
        <strain evidence="3 4">F0333</strain>
    </source>
</reference>
<dbReference type="Pfam" id="PF07811">
    <property type="entry name" value="TadE"/>
    <property type="match status" value="1"/>
</dbReference>
<gene>
    <name evidence="3" type="ORF">HMPREF9004_1868</name>
</gene>
<protein>
    <recommendedName>
        <fullName evidence="2">TadE-like domain-containing protein</fullName>
    </recommendedName>
</protein>
<comment type="caution">
    <text evidence="3">The sequence shown here is derived from an EMBL/GenBank/DDBJ whole genome shotgun (WGS) entry which is preliminary data.</text>
</comment>
<dbReference type="Proteomes" id="UP000013015">
    <property type="component" value="Unassembled WGS sequence"/>
</dbReference>
<keyword evidence="4" id="KW-1185">Reference proteome</keyword>
<dbReference type="AlphaFoldDB" id="N6X0M5"/>
<sequence length="135" mass="14542">MRWIPSLRSDTRGLENEEGSEVVSYVLVQGLVLFLVLALLQFAFALHTRNMVIAAASEGARRGALLEAQDAEAVERTEALLDGLVGARHYEVSTSREALGGRSVLVVTVKADLPLLVNLGPSWLRASGSALVEEE</sequence>
<keyword evidence="1" id="KW-1133">Transmembrane helix</keyword>
<organism evidence="3 4">
    <name type="scientific">Schaalia cardiffensis F0333</name>
    <dbReference type="NCBI Taxonomy" id="888050"/>
    <lineage>
        <taxon>Bacteria</taxon>
        <taxon>Bacillati</taxon>
        <taxon>Actinomycetota</taxon>
        <taxon>Actinomycetes</taxon>
        <taxon>Actinomycetales</taxon>
        <taxon>Actinomycetaceae</taxon>
        <taxon>Schaalia</taxon>
    </lineage>
</organism>
<dbReference type="PATRIC" id="fig|888050.3.peg.1786"/>
<accession>N6X0M5</accession>
<keyword evidence="1" id="KW-0812">Transmembrane</keyword>
<dbReference type="RefSeq" id="WP_005964847.1">
    <property type="nucleotide sequence ID" value="NZ_CP040505.1"/>
</dbReference>
<evidence type="ECO:0000313" key="3">
    <source>
        <dbReference type="EMBL" id="ENO17326.1"/>
    </source>
</evidence>
<evidence type="ECO:0000256" key="1">
    <source>
        <dbReference type="SAM" id="Phobius"/>
    </source>
</evidence>
<evidence type="ECO:0000259" key="2">
    <source>
        <dbReference type="Pfam" id="PF07811"/>
    </source>
</evidence>
<dbReference type="EMBL" id="AQHZ01000029">
    <property type="protein sequence ID" value="ENO17326.1"/>
    <property type="molecule type" value="Genomic_DNA"/>
</dbReference>
<feature type="domain" description="TadE-like" evidence="2">
    <location>
        <begin position="26"/>
        <end position="61"/>
    </location>
</feature>
<proteinExistence type="predicted"/>
<name>N6X0M5_9ACTO</name>
<evidence type="ECO:0000313" key="4">
    <source>
        <dbReference type="Proteomes" id="UP000013015"/>
    </source>
</evidence>